<protein>
    <submittedName>
        <fullName evidence="2">Polysaccharide deacetylase</fullName>
    </submittedName>
</protein>
<dbReference type="InterPro" id="IPR002509">
    <property type="entry name" value="NODB_dom"/>
</dbReference>
<dbReference type="SUPFAM" id="SSF88713">
    <property type="entry name" value="Glycoside hydrolase/deacetylase"/>
    <property type="match status" value="1"/>
</dbReference>
<dbReference type="Proteomes" id="UP000187158">
    <property type="component" value="Unassembled WGS sequence"/>
</dbReference>
<dbReference type="Pfam" id="PF01522">
    <property type="entry name" value="Polysacc_deac_1"/>
    <property type="match status" value="1"/>
</dbReference>
<dbReference type="Gene3D" id="3.20.20.370">
    <property type="entry name" value="Glycoside hydrolase/deacetylase"/>
    <property type="match status" value="1"/>
</dbReference>
<evidence type="ECO:0000313" key="2">
    <source>
        <dbReference type="EMBL" id="OMC83741.1"/>
    </source>
</evidence>
<feature type="non-terminal residue" evidence="2">
    <location>
        <position position="103"/>
    </location>
</feature>
<evidence type="ECO:0000313" key="3">
    <source>
        <dbReference type="Proteomes" id="UP000187158"/>
    </source>
</evidence>
<reference evidence="2 3" key="1">
    <citation type="submission" date="2016-11" db="EMBL/GenBank/DDBJ databases">
        <title>Paenibacillus species isolates.</title>
        <authorList>
            <person name="Beno S.M."/>
        </authorList>
    </citation>
    <scope>NUCLEOTIDE SEQUENCE [LARGE SCALE GENOMIC DNA]</scope>
    <source>
        <strain evidence="2 3">FSL H7-0433</strain>
    </source>
</reference>
<keyword evidence="3" id="KW-1185">Reference proteome</keyword>
<name>A0ABX3GC11_9BACL</name>
<dbReference type="PROSITE" id="PS51677">
    <property type="entry name" value="NODB"/>
    <property type="match status" value="1"/>
</dbReference>
<gene>
    <name evidence="2" type="ORF">BSO21_35400</name>
</gene>
<dbReference type="EMBL" id="MPVP01000889">
    <property type="protein sequence ID" value="OMC83741.1"/>
    <property type="molecule type" value="Genomic_DNA"/>
</dbReference>
<feature type="domain" description="NodB homology" evidence="1">
    <location>
        <begin position="14"/>
        <end position="103"/>
    </location>
</feature>
<organism evidence="2 3">
    <name type="scientific">Paenibacillus odorifer</name>
    <dbReference type="NCBI Taxonomy" id="189426"/>
    <lineage>
        <taxon>Bacteria</taxon>
        <taxon>Bacillati</taxon>
        <taxon>Bacillota</taxon>
        <taxon>Bacilli</taxon>
        <taxon>Bacillales</taxon>
        <taxon>Paenibacillaceae</taxon>
        <taxon>Paenibacillus</taxon>
    </lineage>
</organism>
<dbReference type="RefSeq" id="WP_179087696.1">
    <property type="nucleotide sequence ID" value="NZ_MPVP01000889.1"/>
</dbReference>
<proteinExistence type="predicted"/>
<comment type="caution">
    <text evidence="2">The sequence shown here is derived from an EMBL/GenBank/DDBJ whole genome shotgun (WGS) entry which is preliminary data.</text>
</comment>
<evidence type="ECO:0000259" key="1">
    <source>
        <dbReference type="PROSITE" id="PS51677"/>
    </source>
</evidence>
<sequence length="103" mass="12027">MSIIYYCYPEGRHKALTMSYDDGRRADERLVRLFNRHGIRGTFHLNSGLLGEGDRIAADEITELYQGHEVSVHTQHHPTMARCPQEQIIHEIMEDRKCFETLL</sequence>
<accession>A0ABX3GC11</accession>
<dbReference type="InterPro" id="IPR011330">
    <property type="entry name" value="Glyco_hydro/deAcase_b/a-brl"/>
</dbReference>